<evidence type="ECO:0000313" key="10">
    <source>
        <dbReference type="Proteomes" id="UP000439752"/>
    </source>
</evidence>
<evidence type="ECO:0000256" key="1">
    <source>
        <dbReference type="ARBA" id="ARBA00004141"/>
    </source>
</evidence>
<feature type="transmembrane region" description="Helical" evidence="7">
    <location>
        <begin position="178"/>
        <end position="196"/>
    </location>
</feature>
<feature type="transmembrane region" description="Helical" evidence="7">
    <location>
        <begin position="230"/>
        <end position="247"/>
    </location>
</feature>
<dbReference type="SUPFAM" id="SSF144091">
    <property type="entry name" value="Rhomboid-like"/>
    <property type="match status" value="1"/>
</dbReference>
<dbReference type="PANTHER" id="PTHR43731:SF14">
    <property type="entry name" value="PRESENILIN-ASSOCIATED RHOMBOID-LIKE PROTEIN, MITOCHONDRIAL"/>
    <property type="match status" value="1"/>
</dbReference>
<keyword evidence="5 7" id="KW-1133">Transmembrane helix</keyword>
<evidence type="ECO:0000256" key="4">
    <source>
        <dbReference type="ARBA" id="ARBA00022801"/>
    </source>
</evidence>
<evidence type="ECO:0000256" key="6">
    <source>
        <dbReference type="ARBA" id="ARBA00023136"/>
    </source>
</evidence>
<keyword evidence="10" id="KW-1185">Reference proteome</keyword>
<dbReference type="EMBL" id="CABWKQ010000001">
    <property type="protein sequence ID" value="VWX32783.1"/>
    <property type="molecule type" value="Genomic_DNA"/>
</dbReference>
<dbReference type="InterPro" id="IPR022764">
    <property type="entry name" value="Peptidase_S54_rhomboid_dom"/>
</dbReference>
<keyword evidence="3 7" id="KW-0812">Transmembrane</keyword>
<dbReference type="GO" id="GO:0006508">
    <property type="term" value="P:proteolysis"/>
    <property type="evidence" value="ECO:0007669"/>
    <property type="project" value="UniProtKB-KW"/>
</dbReference>
<feature type="transmembrane region" description="Helical" evidence="7">
    <location>
        <begin position="12"/>
        <end position="30"/>
    </location>
</feature>
<evidence type="ECO:0000313" key="9">
    <source>
        <dbReference type="EMBL" id="VWX32783.1"/>
    </source>
</evidence>
<comment type="subcellular location">
    <subcellularLocation>
        <location evidence="1">Membrane</location>
        <topology evidence="1">Multi-pass membrane protein</topology>
    </subcellularLocation>
</comment>
<keyword evidence="4" id="KW-0378">Hydrolase</keyword>
<feature type="transmembrane region" description="Helical" evidence="7">
    <location>
        <begin position="99"/>
        <end position="118"/>
    </location>
</feature>
<evidence type="ECO:0000256" key="5">
    <source>
        <dbReference type="ARBA" id="ARBA00022989"/>
    </source>
</evidence>
<sequence>MFSRTENLQTFTRSYPVVSLFILIQVALFVIEQLNQLLGFGFSPLSYGSAINLFIANGEWWRVVTATFLHYDFWHIAFNTFALIIFAPALERMIGHVKFAIFYLLVGTLANVLTYVTLSDNLFYGQAGASGAILGLLGFYVYLGRFRRTIISVEDARLVYIFSAITAVFTLIGSNVSVFGHLYGFLLGFLAGFIFGKSAVPFTRPFNTGQRATFGGHVVHSTGSGQTGRIVFYVIVAFAVFGLLARFI</sequence>
<dbReference type="Proteomes" id="UP000439752">
    <property type="component" value="Unassembled WGS sequence"/>
</dbReference>
<dbReference type="AlphaFoldDB" id="A0A653I294"/>
<feature type="transmembrane region" description="Helical" evidence="7">
    <location>
        <begin position="68"/>
        <end position="87"/>
    </location>
</feature>
<comment type="similarity">
    <text evidence="2">Belongs to the peptidase S54 family.</text>
</comment>
<proteinExistence type="inferred from homology"/>
<dbReference type="GO" id="GO:0004252">
    <property type="term" value="F:serine-type endopeptidase activity"/>
    <property type="evidence" value="ECO:0007669"/>
    <property type="project" value="InterPro"/>
</dbReference>
<evidence type="ECO:0000256" key="7">
    <source>
        <dbReference type="SAM" id="Phobius"/>
    </source>
</evidence>
<evidence type="ECO:0000259" key="8">
    <source>
        <dbReference type="Pfam" id="PF01694"/>
    </source>
</evidence>
<protein>
    <submittedName>
        <fullName evidence="9">Rhomboid family intramembrane serine protease</fullName>
    </submittedName>
</protein>
<dbReference type="Gene3D" id="1.20.1540.10">
    <property type="entry name" value="Rhomboid-like"/>
    <property type="match status" value="1"/>
</dbReference>
<dbReference type="InterPro" id="IPR050925">
    <property type="entry name" value="Rhomboid_protease_S54"/>
</dbReference>
<name>A0A653I294_9BACL</name>
<gene>
    <name evidence="9" type="ORF">EXIGUO9Y_10055</name>
</gene>
<feature type="transmembrane region" description="Helical" evidence="7">
    <location>
        <begin position="124"/>
        <end position="143"/>
    </location>
</feature>
<dbReference type="RefSeq" id="WP_159172340.1">
    <property type="nucleotide sequence ID" value="NZ_LR732308.1"/>
</dbReference>
<evidence type="ECO:0000256" key="2">
    <source>
        <dbReference type="ARBA" id="ARBA00009045"/>
    </source>
</evidence>
<dbReference type="InterPro" id="IPR035952">
    <property type="entry name" value="Rhomboid-like_sf"/>
</dbReference>
<keyword evidence="6 7" id="KW-0472">Membrane</keyword>
<feature type="transmembrane region" description="Helical" evidence="7">
    <location>
        <begin position="155"/>
        <end position="172"/>
    </location>
</feature>
<feature type="transmembrane region" description="Helical" evidence="7">
    <location>
        <begin position="37"/>
        <end position="56"/>
    </location>
</feature>
<dbReference type="GO" id="GO:0016020">
    <property type="term" value="C:membrane"/>
    <property type="evidence" value="ECO:0007669"/>
    <property type="project" value="UniProtKB-SubCell"/>
</dbReference>
<reference evidence="9 10" key="1">
    <citation type="submission" date="2019-10" db="EMBL/GenBank/DDBJ databases">
        <authorList>
            <person name="Karimi E."/>
        </authorList>
    </citation>
    <scope>NUCLEOTIDE SEQUENCE [LARGE SCALE GENOMIC DNA]</scope>
    <source>
        <strain evidence="9">Exiguobacterium sp. 9Y</strain>
    </source>
</reference>
<evidence type="ECO:0000256" key="3">
    <source>
        <dbReference type="ARBA" id="ARBA00022692"/>
    </source>
</evidence>
<dbReference type="PANTHER" id="PTHR43731">
    <property type="entry name" value="RHOMBOID PROTEASE"/>
    <property type="match status" value="1"/>
</dbReference>
<keyword evidence="9" id="KW-0645">Protease</keyword>
<accession>A0A653I294</accession>
<feature type="domain" description="Peptidase S54 rhomboid" evidence="8">
    <location>
        <begin position="58"/>
        <end position="197"/>
    </location>
</feature>
<dbReference type="Pfam" id="PF01694">
    <property type="entry name" value="Rhomboid"/>
    <property type="match status" value="1"/>
</dbReference>
<organism evidence="9 10">
    <name type="scientific">Exiguobacterium oxidotolerans</name>
    <dbReference type="NCBI Taxonomy" id="223958"/>
    <lineage>
        <taxon>Bacteria</taxon>
        <taxon>Bacillati</taxon>
        <taxon>Bacillota</taxon>
        <taxon>Bacilli</taxon>
        <taxon>Bacillales</taxon>
        <taxon>Bacillales Family XII. Incertae Sedis</taxon>
        <taxon>Exiguobacterium</taxon>
    </lineage>
</organism>